<reference evidence="1" key="1">
    <citation type="submission" date="2021-02" db="EMBL/GenBank/DDBJ databases">
        <authorList>
            <person name="Nowell W R."/>
        </authorList>
    </citation>
    <scope>NUCLEOTIDE SEQUENCE</scope>
</reference>
<organism evidence="1 2">
    <name type="scientific">Adineta ricciae</name>
    <name type="common">Rotifer</name>
    <dbReference type="NCBI Taxonomy" id="249248"/>
    <lineage>
        <taxon>Eukaryota</taxon>
        <taxon>Metazoa</taxon>
        <taxon>Spiralia</taxon>
        <taxon>Gnathifera</taxon>
        <taxon>Rotifera</taxon>
        <taxon>Eurotatoria</taxon>
        <taxon>Bdelloidea</taxon>
        <taxon>Adinetida</taxon>
        <taxon>Adinetidae</taxon>
        <taxon>Adineta</taxon>
    </lineage>
</organism>
<dbReference type="EMBL" id="CAJNOJ010000068">
    <property type="protein sequence ID" value="CAF1021896.1"/>
    <property type="molecule type" value="Genomic_DNA"/>
</dbReference>
<name>A0A814ID21_ADIRI</name>
<evidence type="ECO:0000313" key="1">
    <source>
        <dbReference type="EMBL" id="CAF1021896.1"/>
    </source>
</evidence>
<dbReference type="AlphaFoldDB" id="A0A814ID21"/>
<accession>A0A814ID21</accession>
<comment type="caution">
    <text evidence="1">The sequence shown here is derived from an EMBL/GenBank/DDBJ whole genome shotgun (WGS) entry which is preliminary data.</text>
</comment>
<dbReference type="Proteomes" id="UP000663852">
    <property type="component" value="Unassembled WGS sequence"/>
</dbReference>
<sequence length="497" mass="55464">MASATSSVYFREVSSVDNNCDFIKTVVFVDSIKLPVRARRLLRNLAHLGTPYSGDTRAIERCRQANGKLLGPALVYSTATAAASYPAAARYEQCKGSSALPWGNSTPTNPAVAASYSAAARVLTVQKQLRITLGLLYRQQRRRFSMPVIGRRAAVPLAEGGRKVLHAVEAGRKPHVRHRLRRIPQQNGRVFQAGGHEKLVGRAAGEQLKDAAEMERAHMAMRSHILQRNVLYKMVADKSFRPLYRLQVVFLYLRAEFRVGAAQGDVGQHGMHHFHHQLVYLQLVALPRLQQLQNMKVRVFQLRAGEQQGAVQVIVAEKARAPVNVLYFGIRCWGKIEDGAFVRHGVHMGHRSVVPRFGDEYATVVRVERAAEYVEQEVARSHEADGKGGGLLRPRSIALPAAAFEVQHPVQAGVEQRMDIGFHHHFKITLFYRACIRARCLSGDRAFRRRPFLQTRHRAKAVFPAGWRIALSAGAGGGKAMRLPFPRTAPSYYRQTG</sequence>
<gene>
    <name evidence="1" type="ORF">EDS130_LOCUS15941</name>
</gene>
<evidence type="ECO:0000313" key="2">
    <source>
        <dbReference type="Proteomes" id="UP000663852"/>
    </source>
</evidence>
<protein>
    <submittedName>
        <fullName evidence="1">Uncharacterized protein</fullName>
    </submittedName>
</protein>
<proteinExistence type="predicted"/>